<dbReference type="SUPFAM" id="SSF52540">
    <property type="entry name" value="P-loop containing nucleoside triphosphate hydrolases"/>
    <property type="match status" value="1"/>
</dbReference>
<evidence type="ECO:0000256" key="3">
    <source>
        <dbReference type="ARBA" id="ARBA00022840"/>
    </source>
</evidence>
<name>A0ABX8BBG6_9BACT</name>
<sequence length="252" mass="26613">MQAPSEPSPQPVPPQVVPEQVTPDIAVECRAVTKAFGQGESKTLALRGVDFQARLGEMTFLVGESGSGKTTLISIIAGLLDATEGEIHVLGQNMAALSNTNQVRFRRKNLGFVFQQFNLLPALTAAENVAVPLLAAGMARPAAVARATELLGSVGLAHRAAHVPSQLSGGQQQRVALARAVIHEPRLIVCDEPTSALDGATGRTVMELLAAVAVRPDRAVIVVTHDSRIFSFAQAIAHMADGNVTHTERRTP</sequence>
<dbReference type="PANTHER" id="PTHR24220:SF659">
    <property type="entry name" value="TRANSPORTER, PUTATIVE-RELATED"/>
    <property type="match status" value="1"/>
</dbReference>
<dbReference type="PROSITE" id="PS50893">
    <property type="entry name" value="ABC_TRANSPORTER_2"/>
    <property type="match status" value="1"/>
</dbReference>
<evidence type="ECO:0000256" key="2">
    <source>
        <dbReference type="ARBA" id="ARBA00022741"/>
    </source>
</evidence>
<dbReference type="Pfam" id="PF00005">
    <property type="entry name" value="ABC_tran"/>
    <property type="match status" value="1"/>
</dbReference>
<dbReference type="GO" id="GO:0005524">
    <property type="term" value="F:ATP binding"/>
    <property type="evidence" value="ECO:0007669"/>
    <property type="project" value="UniProtKB-KW"/>
</dbReference>
<feature type="domain" description="ABC transporter" evidence="4">
    <location>
        <begin position="27"/>
        <end position="252"/>
    </location>
</feature>
<dbReference type="PROSITE" id="PS00211">
    <property type="entry name" value="ABC_TRANSPORTER_1"/>
    <property type="match status" value="1"/>
</dbReference>
<dbReference type="InterPro" id="IPR003593">
    <property type="entry name" value="AAA+_ATPase"/>
</dbReference>
<accession>A0ABX8BBG6</accession>
<keyword evidence="6" id="KW-1185">Reference proteome</keyword>
<dbReference type="CDD" id="cd03255">
    <property type="entry name" value="ABC_MJ0796_LolCDE_FtsE"/>
    <property type="match status" value="1"/>
</dbReference>
<evidence type="ECO:0000313" key="6">
    <source>
        <dbReference type="Proteomes" id="UP000676506"/>
    </source>
</evidence>
<keyword evidence="1" id="KW-0813">Transport</keyword>
<evidence type="ECO:0000256" key="1">
    <source>
        <dbReference type="ARBA" id="ARBA00022448"/>
    </source>
</evidence>
<dbReference type="RefSeq" id="WP_211430171.1">
    <property type="nucleotide sequence ID" value="NZ_CP072649.1"/>
</dbReference>
<dbReference type="EMBL" id="CP072649">
    <property type="protein sequence ID" value="QUW04282.1"/>
    <property type="molecule type" value="Genomic_DNA"/>
</dbReference>
<dbReference type="InterPro" id="IPR027417">
    <property type="entry name" value="P-loop_NTPase"/>
</dbReference>
<dbReference type="PANTHER" id="PTHR24220">
    <property type="entry name" value="IMPORT ATP-BINDING PROTEIN"/>
    <property type="match status" value="1"/>
</dbReference>
<dbReference type="InterPro" id="IPR017871">
    <property type="entry name" value="ABC_transporter-like_CS"/>
</dbReference>
<evidence type="ECO:0000259" key="4">
    <source>
        <dbReference type="PROSITE" id="PS50893"/>
    </source>
</evidence>
<gene>
    <name evidence="5" type="ORF">J8C06_14685</name>
</gene>
<dbReference type="InterPro" id="IPR017911">
    <property type="entry name" value="MacB-like_ATP-bd"/>
</dbReference>
<dbReference type="Gene3D" id="3.40.50.300">
    <property type="entry name" value="P-loop containing nucleotide triphosphate hydrolases"/>
    <property type="match status" value="1"/>
</dbReference>
<evidence type="ECO:0000313" key="5">
    <source>
        <dbReference type="EMBL" id="QUW04282.1"/>
    </source>
</evidence>
<dbReference type="InterPro" id="IPR003439">
    <property type="entry name" value="ABC_transporter-like_ATP-bd"/>
</dbReference>
<organism evidence="5 6">
    <name type="scientific">Chloracidobacterium validum</name>
    <dbReference type="NCBI Taxonomy" id="2821543"/>
    <lineage>
        <taxon>Bacteria</taxon>
        <taxon>Pseudomonadati</taxon>
        <taxon>Acidobacteriota</taxon>
        <taxon>Terriglobia</taxon>
        <taxon>Terriglobales</taxon>
        <taxon>Acidobacteriaceae</taxon>
        <taxon>Chloracidobacterium</taxon>
    </lineage>
</organism>
<dbReference type="SMART" id="SM00382">
    <property type="entry name" value="AAA"/>
    <property type="match status" value="1"/>
</dbReference>
<keyword evidence="3 5" id="KW-0067">ATP-binding</keyword>
<protein>
    <submittedName>
        <fullName evidence="5">ABC transporter ATP-binding protein</fullName>
    </submittedName>
</protein>
<proteinExistence type="predicted"/>
<dbReference type="InterPro" id="IPR015854">
    <property type="entry name" value="ABC_transpr_LolD-like"/>
</dbReference>
<dbReference type="Proteomes" id="UP000676506">
    <property type="component" value="Chromosome 2"/>
</dbReference>
<reference evidence="5 6" key="1">
    <citation type="submission" date="2021-03" db="EMBL/GenBank/DDBJ databases">
        <title>Genomic and phenotypic characterization of Chloracidobacterium isolates provides evidence for multiple species.</title>
        <authorList>
            <person name="Saini M.K."/>
            <person name="Costas A.M.G."/>
            <person name="Tank M."/>
            <person name="Bryant D.A."/>
        </authorList>
    </citation>
    <scope>NUCLEOTIDE SEQUENCE [LARGE SCALE GENOMIC DNA]</scope>
    <source>
        <strain evidence="5 6">BV2-C</strain>
    </source>
</reference>
<keyword evidence="2" id="KW-0547">Nucleotide-binding</keyword>